<evidence type="ECO:0000256" key="9">
    <source>
        <dbReference type="ARBA" id="ARBA00023273"/>
    </source>
</evidence>
<evidence type="ECO:0000256" key="10">
    <source>
        <dbReference type="ARBA" id="ARBA00049986"/>
    </source>
</evidence>
<dbReference type="eggNOG" id="ENOG502SQHT">
    <property type="taxonomic scope" value="Eukaryota"/>
</dbReference>
<feature type="compositionally biased region" description="Low complexity" evidence="11">
    <location>
        <begin position="285"/>
        <end position="302"/>
    </location>
</feature>
<dbReference type="GO" id="GO:0036159">
    <property type="term" value="P:inner dynein arm assembly"/>
    <property type="evidence" value="ECO:0007669"/>
    <property type="project" value="TreeGrafter"/>
</dbReference>
<dbReference type="InterPro" id="IPR025986">
    <property type="entry name" value="RPAP3-like_C"/>
</dbReference>
<reference evidence="15" key="1">
    <citation type="journal article" date="2006" name="PLoS Biol.">
        <title>Macronuclear genome sequence of the ciliate Tetrahymena thermophila, a model eukaryote.</title>
        <authorList>
            <person name="Eisen J.A."/>
            <person name="Coyne R.S."/>
            <person name="Wu M."/>
            <person name="Wu D."/>
            <person name="Thiagarajan M."/>
            <person name="Wortman J.R."/>
            <person name="Badger J.H."/>
            <person name="Ren Q."/>
            <person name="Amedeo P."/>
            <person name="Jones K.M."/>
            <person name="Tallon L.J."/>
            <person name="Delcher A.L."/>
            <person name="Salzberg S.L."/>
            <person name="Silva J.C."/>
            <person name="Haas B.J."/>
            <person name="Majoros W.H."/>
            <person name="Farzad M."/>
            <person name="Carlton J.M."/>
            <person name="Smith R.K. Jr."/>
            <person name="Garg J."/>
            <person name="Pearlman R.E."/>
            <person name="Karrer K.M."/>
            <person name="Sun L."/>
            <person name="Manning G."/>
            <person name="Elde N.C."/>
            <person name="Turkewitz A.P."/>
            <person name="Asai D.J."/>
            <person name="Wilkes D.E."/>
            <person name="Wang Y."/>
            <person name="Cai H."/>
            <person name="Collins K."/>
            <person name="Stewart B.A."/>
            <person name="Lee S.R."/>
            <person name="Wilamowska K."/>
            <person name="Weinberg Z."/>
            <person name="Ruzzo W.L."/>
            <person name="Wloga D."/>
            <person name="Gaertig J."/>
            <person name="Frankel J."/>
            <person name="Tsao C.-C."/>
            <person name="Gorovsky M.A."/>
            <person name="Keeling P.J."/>
            <person name="Waller R.F."/>
            <person name="Patron N.J."/>
            <person name="Cherry J.M."/>
            <person name="Stover N.A."/>
            <person name="Krieger C.J."/>
            <person name="del Toro C."/>
            <person name="Ryder H.F."/>
            <person name="Williamson S.C."/>
            <person name="Barbeau R.A."/>
            <person name="Hamilton E.P."/>
            <person name="Orias E."/>
        </authorList>
    </citation>
    <scope>NUCLEOTIDE SEQUENCE [LARGE SCALE GENOMIC DNA]</scope>
    <source>
        <strain evidence="15">SB210</strain>
    </source>
</reference>
<dbReference type="InterPro" id="IPR031733">
    <property type="entry name" value="Dynein_attach_N"/>
</dbReference>
<feature type="compositionally biased region" description="Basic and acidic residues" evidence="11">
    <location>
        <begin position="255"/>
        <end position="267"/>
    </location>
</feature>
<evidence type="ECO:0000256" key="4">
    <source>
        <dbReference type="ARBA" id="ARBA00011738"/>
    </source>
</evidence>
<keyword evidence="8" id="KW-0969">Cilium</keyword>
<dbReference type="GO" id="GO:0003351">
    <property type="term" value="P:epithelial cilium movement involved in extracellular fluid movement"/>
    <property type="evidence" value="ECO:0007669"/>
    <property type="project" value="TreeGrafter"/>
</dbReference>
<dbReference type="GO" id="GO:0005576">
    <property type="term" value="C:extracellular region"/>
    <property type="evidence" value="ECO:0007669"/>
    <property type="project" value="GOC"/>
</dbReference>
<keyword evidence="5" id="KW-0963">Cytoplasm</keyword>
<name>I7MKE6_TETTS</name>
<evidence type="ECO:0000256" key="5">
    <source>
        <dbReference type="ARBA" id="ARBA00022490"/>
    </source>
</evidence>
<dbReference type="PANTHER" id="PTHR28572">
    <property type="entry name" value="COILED-COIL DOMAIN-CONTAINING PROTEIN 103"/>
    <property type="match status" value="1"/>
</dbReference>
<dbReference type="KEGG" id="tet:TTHERM_00346790"/>
<dbReference type="Pfam" id="PF13877">
    <property type="entry name" value="RPAP3_C"/>
    <property type="match status" value="1"/>
</dbReference>
<evidence type="ECO:0000256" key="2">
    <source>
        <dbReference type="ARBA" id="ARBA00004230"/>
    </source>
</evidence>
<feature type="domain" description="Dynein attachment factor N-terminal" evidence="13">
    <location>
        <begin position="18"/>
        <end position="77"/>
    </location>
</feature>
<keyword evidence="7" id="KW-0282">Flagellum</keyword>
<evidence type="ECO:0000259" key="12">
    <source>
        <dbReference type="Pfam" id="PF13877"/>
    </source>
</evidence>
<evidence type="ECO:0000256" key="7">
    <source>
        <dbReference type="ARBA" id="ARBA00022846"/>
    </source>
</evidence>
<evidence type="ECO:0000313" key="15">
    <source>
        <dbReference type="Proteomes" id="UP000009168"/>
    </source>
</evidence>
<dbReference type="GeneID" id="7824037"/>
<evidence type="ECO:0000256" key="3">
    <source>
        <dbReference type="ARBA" id="ARBA00004496"/>
    </source>
</evidence>
<dbReference type="EMBL" id="GG662654">
    <property type="protein sequence ID" value="EAR98280.2"/>
    <property type="molecule type" value="Genomic_DNA"/>
</dbReference>
<evidence type="ECO:0000313" key="14">
    <source>
        <dbReference type="EMBL" id="EAR98280.2"/>
    </source>
</evidence>
<organism evidence="14 15">
    <name type="scientific">Tetrahymena thermophila (strain SB210)</name>
    <dbReference type="NCBI Taxonomy" id="312017"/>
    <lineage>
        <taxon>Eukaryota</taxon>
        <taxon>Sar</taxon>
        <taxon>Alveolata</taxon>
        <taxon>Ciliophora</taxon>
        <taxon>Intramacronucleata</taxon>
        <taxon>Oligohymenophorea</taxon>
        <taxon>Hymenostomatida</taxon>
        <taxon>Tetrahymenina</taxon>
        <taxon>Tetrahymenidae</taxon>
        <taxon>Tetrahymena</taxon>
    </lineage>
</organism>
<evidence type="ECO:0000256" key="8">
    <source>
        <dbReference type="ARBA" id="ARBA00023069"/>
    </source>
</evidence>
<keyword evidence="9" id="KW-0966">Cell projection</keyword>
<evidence type="ECO:0000256" key="11">
    <source>
        <dbReference type="SAM" id="MobiDB-lite"/>
    </source>
</evidence>
<dbReference type="GO" id="GO:0007368">
    <property type="term" value="P:determination of left/right symmetry"/>
    <property type="evidence" value="ECO:0007669"/>
    <property type="project" value="TreeGrafter"/>
</dbReference>
<dbReference type="GO" id="GO:0031514">
    <property type="term" value="C:motile cilium"/>
    <property type="evidence" value="ECO:0007669"/>
    <property type="project" value="UniProtKB-SubCell"/>
</dbReference>
<gene>
    <name evidence="14" type="ORF">TTHERM_00346790</name>
</gene>
<dbReference type="RefSeq" id="XP_001018525.2">
    <property type="nucleotide sequence ID" value="XM_001018525.2"/>
</dbReference>
<dbReference type="AlphaFoldDB" id="I7MKE6"/>
<dbReference type="Pfam" id="PF15867">
    <property type="entry name" value="Dynein_attach_N"/>
    <property type="match status" value="1"/>
</dbReference>
<accession>I7MKE6</accession>
<keyword evidence="15" id="KW-1185">Reference proteome</keyword>
<dbReference type="InterPro" id="IPR042422">
    <property type="entry name" value="CC103"/>
</dbReference>
<feature type="domain" description="RNA-polymerase II-associated protein 3-like C-terminal" evidence="12">
    <location>
        <begin position="129"/>
        <end position="232"/>
    </location>
</feature>
<protein>
    <submittedName>
        <fullName evidence="14">RPAP3 monad-binding domain protein, putative</fullName>
    </submittedName>
</protein>
<dbReference type="PANTHER" id="PTHR28572:SF1">
    <property type="entry name" value="COILED-COIL DOMAIN-CONTAINING PROTEIN 103"/>
    <property type="match status" value="1"/>
</dbReference>
<comment type="similarity">
    <text evidence="10">Belongs to the DNAAF19/PR46b family.</text>
</comment>
<dbReference type="InParanoid" id="I7MKE6"/>
<evidence type="ECO:0000259" key="13">
    <source>
        <dbReference type="Pfam" id="PF15867"/>
    </source>
</evidence>
<evidence type="ECO:0000256" key="6">
    <source>
        <dbReference type="ARBA" id="ARBA00022794"/>
    </source>
</evidence>
<keyword evidence="6" id="KW-0970">Cilium biogenesis/degradation</keyword>
<comment type="subunit">
    <text evidence="4">Homodimer.</text>
</comment>
<dbReference type="OrthoDB" id="312261at2759"/>
<proteinExistence type="inferred from homology"/>
<feature type="region of interest" description="Disordered" evidence="11">
    <location>
        <begin position="254"/>
        <end position="302"/>
    </location>
</feature>
<evidence type="ECO:0000256" key="1">
    <source>
        <dbReference type="ARBA" id="ARBA00004048"/>
    </source>
</evidence>
<comment type="function">
    <text evidence="1">Dynein-attachment factor required for cilia motility.</text>
</comment>
<comment type="subcellular location">
    <subcellularLocation>
        <location evidence="2">Cell projection</location>
        <location evidence="2">Cilium</location>
        <location evidence="2">Flagellum</location>
    </subcellularLocation>
    <subcellularLocation>
        <location evidence="3">Cytoplasm</location>
    </subcellularLocation>
</comment>
<dbReference type="Proteomes" id="UP000009168">
    <property type="component" value="Unassembled WGS sequence"/>
</dbReference>
<sequence>MYGRIKEQKLRTNNINFSVESVKNELEGFIDDENKRVNIDSAKKRAVLQGMDYGGFRQMVLGAHLFSIKSKELIDMSADRVNKKNEIVLNSSLTTFNNVVDLSARQKEEIEQINLRIAEMLANNELQANSFRDFKKNFDSQYKFPIDDVAAQNIYLIFKSQKEENFKKIFSLDFDVSYFIKIIKVMKYVIQESLVPNQNALELLFLMEFLDQMSKVKDFQFSVPKFLSSKEKVELKEFMEFLKQSIQQVQQTKVDSQDKQLKEKSDENQIEQNNEVENDNKENLQNEQQQLDQENSNSDQQNQQIDEKILQDLFNKLESYYIR</sequence>
<dbReference type="GO" id="GO:0036157">
    <property type="term" value="C:outer dynein arm"/>
    <property type="evidence" value="ECO:0007669"/>
    <property type="project" value="InterPro"/>
</dbReference>